<comment type="caution">
    <text evidence="2">The sequence shown here is derived from an EMBL/GenBank/DDBJ whole genome shotgun (WGS) entry which is preliminary data.</text>
</comment>
<dbReference type="CDD" id="cd09911">
    <property type="entry name" value="Lin0431_like"/>
    <property type="match status" value="1"/>
</dbReference>
<name>A0A3A3GES5_PANTH</name>
<evidence type="ECO:0000313" key="2">
    <source>
        <dbReference type="EMBL" id="RJG22476.1"/>
    </source>
</evidence>
<dbReference type="EMBL" id="QYZD01000016">
    <property type="protein sequence ID" value="RJG22476.1"/>
    <property type="molecule type" value="Genomic_DNA"/>
</dbReference>
<keyword evidence="1" id="KW-0812">Transmembrane</keyword>
<dbReference type="Pfam" id="PF07009">
    <property type="entry name" value="NusG_II"/>
    <property type="match status" value="1"/>
</dbReference>
<reference evidence="2 3" key="1">
    <citation type="submission" date="2018-09" db="EMBL/GenBank/DDBJ databases">
        <title>Paenibacillus SK2017-BO5.</title>
        <authorList>
            <person name="Piskunova J.V."/>
            <person name="Dubiley S.A."/>
            <person name="Severinov K.V."/>
        </authorList>
    </citation>
    <scope>NUCLEOTIDE SEQUENCE [LARGE SCALE GENOMIC DNA]</scope>
    <source>
        <strain evidence="2 3">BO5</strain>
    </source>
</reference>
<evidence type="ECO:0000256" key="1">
    <source>
        <dbReference type="SAM" id="Phobius"/>
    </source>
</evidence>
<proteinExistence type="predicted"/>
<feature type="transmembrane region" description="Helical" evidence="1">
    <location>
        <begin position="81"/>
        <end position="100"/>
    </location>
</feature>
<dbReference type="InterPro" id="IPR038690">
    <property type="entry name" value="NusG_2_sf"/>
</dbReference>
<dbReference type="Gene3D" id="2.60.320.10">
    <property type="entry name" value="N-utilization substance G protein NusG, insert domain"/>
    <property type="match status" value="1"/>
</dbReference>
<dbReference type="AlphaFoldDB" id="A0A3A3GES5"/>
<protein>
    <submittedName>
        <fullName evidence="2">NusG domain II-containing protein</fullName>
    </submittedName>
</protein>
<keyword evidence="1" id="KW-1133">Transmembrane helix</keyword>
<organism evidence="2 3">
    <name type="scientific">Paenibacillus thiaminolyticus</name>
    <name type="common">Bacillus thiaminolyticus</name>
    <dbReference type="NCBI Taxonomy" id="49283"/>
    <lineage>
        <taxon>Bacteria</taxon>
        <taxon>Bacillati</taxon>
        <taxon>Bacillota</taxon>
        <taxon>Bacilli</taxon>
        <taxon>Bacillales</taxon>
        <taxon>Paenibacillaceae</taxon>
        <taxon>Paenibacillus</taxon>
    </lineage>
</organism>
<dbReference type="Proteomes" id="UP000266177">
    <property type="component" value="Unassembled WGS sequence"/>
</dbReference>
<sequence length="207" mass="23980">MLYRYRVDVFNRVSFILSKQFCFGRMECFRINVHLDGDNWGSHLSHVSTRSVQTTERKERLISMRTPRGRKKLNPFKLKKGDCILISILLLAAVMIYGVYALQPFYDELLAGEAHAQIQVDGEIYQTVKLTKETQWIEIRTDRGYDLLRVRDYGIEVVESDCPQKICFTFGHITKKNEAIICLPLHMYITIISDNPSDPDELDAIVS</sequence>
<keyword evidence="1" id="KW-0472">Membrane</keyword>
<accession>A0A3A3GES5</accession>
<evidence type="ECO:0000313" key="3">
    <source>
        <dbReference type="Proteomes" id="UP000266177"/>
    </source>
</evidence>
<gene>
    <name evidence="2" type="ORF">DQX05_17635</name>
</gene>